<feature type="transmembrane region" description="Helical" evidence="5">
    <location>
        <begin position="186"/>
        <end position="208"/>
    </location>
</feature>
<name>A0ABS0LUI3_9LACT</name>
<sequence>MNKLCYYLLTEFRLFKHSFWQSLISILLIPLIMSGFFAFSFSSSYQPEFKPDPIKLSLDNQDRGSYGQELVNLIEDQQNQSLFEIKNAEEADFNLLIKENYSDQLSQTAVEIKGKTNVSHQQGQFLQHFISQWQTQLAKNHELIQQSGEQYPTIMETLQMKTQDLNQELFEQKSFSTDKTLSSTQYSSIASMHYLIFILAISAATLNSKKEFSGLRKRISTVPLSAAQSVSFDLISHTLLTTFYTSLYILIWKLISPESFAHNPLFYLFWMGLFSFLLFSFYHLINYLIPTKYVMIVLNLLMYLYMFLIIFPMDDILSGPIAQWIASNPMRELFQQPLIHYLKSGHWTTHWPIALWLIIVSIVMALITIYLKQLKEER</sequence>
<evidence type="ECO:0000313" key="7">
    <source>
        <dbReference type="EMBL" id="MBG9986959.1"/>
    </source>
</evidence>
<dbReference type="Proteomes" id="UP000721415">
    <property type="component" value="Unassembled WGS sequence"/>
</dbReference>
<keyword evidence="4 5" id="KW-0472">Membrane</keyword>
<dbReference type="Pfam" id="PF12698">
    <property type="entry name" value="ABC2_membrane_3"/>
    <property type="match status" value="1"/>
</dbReference>
<evidence type="ECO:0000313" key="8">
    <source>
        <dbReference type="Proteomes" id="UP000721415"/>
    </source>
</evidence>
<proteinExistence type="predicted"/>
<evidence type="ECO:0000256" key="3">
    <source>
        <dbReference type="ARBA" id="ARBA00022989"/>
    </source>
</evidence>
<feature type="transmembrane region" description="Helical" evidence="5">
    <location>
        <begin position="267"/>
        <end position="285"/>
    </location>
</feature>
<feature type="transmembrane region" description="Helical" evidence="5">
    <location>
        <begin position="20"/>
        <end position="41"/>
    </location>
</feature>
<comment type="caution">
    <text evidence="7">The sequence shown here is derived from an EMBL/GenBank/DDBJ whole genome shotgun (WGS) entry which is preliminary data.</text>
</comment>
<feature type="transmembrane region" description="Helical" evidence="5">
    <location>
        <begin position="292"/>
        <end position="311"/>
    </location>
</feature>
<evidence type="ECO:0000256" key="1">
    <source>
        <dbReference type="ARBA" id="ARBA00004141"/>
    </source>
</evidence>
<evidence type="ECO:0000259" key="6">
    <source>
        <dbReference type="Pfam" id="PF12698"/>
    </source>
</evidence>
<evidence type="ECO:0000256" key="5">
    <source>
        <dbReference type="SAM" id="Phobius"/>
    </source>
</evidence>
<organism evidence="7 8">
    <name type="scientific">Facklamia lactis</name>
    <dbReference type="NCBI Taxonomy" id="2749967"/>
    <lineage>
        <taxon>Bacteria</taxon>
        <taxon>Bacillati</taxon>
        <taxon>Bacillota</taxon>
        <taxon>Bacilli</taxon>
        <taxon>Lactobacillales</taxon>
        <taxon>Aerococcaceae</taxon>
        <taxon>Facklamia</taxon>
    </lineage>
</organism>
<feature type="transmembrane region" description="Helical" evidence="5">
    <location>
        <begin position="353"/>
        <end position="371"/>
    </location>
</feature>
<reference evidence="7 8" key="1">
    <citation type="submission" date="2020-07" db="EMBL/GenBank/DDBJ databases">
        <title>Facklamia lactis sp. nov., isolated from raw milk.</title>
        <authorList>
            <person name="Doll E.V."/>
            <person name="Huptas C."/>
            <person name="Staib L."/>
            <person name="Wenning M."/>
            <person name="Scherer S."/>
        </authorList>
    </citation>
    <scope>NUCLEOTIDE SEQUENCE [LARGE SCALE GENOMIC DNA]</scope>
    <source>
        <strain evidence="7 8">DSM 111018</strain>
    </source>
</reference>
<keyword evidence="2 5" id="KW-0812">Transmembrane</keyword>
<dbReference type="InterPro" id="IPR013525">
    <property type="entry name" value="ABC2_TM"/>
</dbReference>
<dbReference type="EMBL" id="JACBXQ010000005">
    <property type="protein sequence ID" value="MBG9986959.1"/>
    <property type="molecule type" value="Genomic_DNA"/>
</dbReference>
<comment type="subcellular location">
    <subcellularLocation>
        <location evidence="1">Membrane</location>
        <topology evidence="1">Multi-pass membrane protein</topology>
    </subcellularLocation>
</comment>
<feature type="transmembrane region" description="Helical" evidence="5">
    <location>
        <begin position="234"/>
        <end position="255"/>
    </location>
</feature>
<protein>
    <submittedName>
        <fullName evidence="7">ABC transporter permease</fullName>
    </submittedName>
</protein>
<evidence type="ECO:0000256" key="4">
    <source>
        <dbReference type="ARBA" id="ARBA00023136"/>
    </source>
</evidence>
<evidence type="ECO:0000256" key="2">
    <source>
        <dbReference type="ARBA" id="ARBA00022692"/>
    </source>
</evidence>
<dbReference type="RefSeq" id="WP_197115876.1">
    <property type="nucleotide sequence ID" value="NZ_JACBXQ010000005.1"/>
</dbReference>
<keyword evidence="8" id="KW-1185">Reference proteome</keyword>
<keyword evidence="3 5" id="KW-1133">Transmembrane helix</keyword>
<gene>
    <name evidence="7" type="ORF">HZY91_08665</name>
</gene>
<accession>A0ABS0LUI3</accession>
<feature type="domain" description="ABC-2 type transporter transmembrane" evidence="6">
    <location>
        <begin position="20"/>
        <end position="370"/>
    </location>
</feature>